<dbReference type="AlphaFoldDB" id="A0A2K0W2U3"/>
<comment type="caution">
    <text evidence="2">The sequence shown here is derived from an EMBL/GenBank/DDBJ whole genome shotgun (WGS) entry which is preliminary data.</text>
</comment>
<reference evidence="2 3" key="1">
    <citation type="submission" date="2017-06" db="EMBL/GenBank/DDBJ databases">
        <title>Genome of Fusarium nygamai isolate CS10214.</title>
        <authorList>
            <person name="Gardiner D.M."/>
            <person name="Obanor F."/>
            <person name="Kazan K."/>
        </authorList>
    </citation>
    <scope>NUCLEOTIDE SEQUENCE [LARGE SCALE GENOMIC DNA]</scope>
    <source>
        <strain evidence="2 3">CS10214</strain>
    </source>
</reference>
<dbReference type="Proteomes" id="UP000236664">
    <property type="component" value="Unassembled WGS sequence"/>
</dbReference>
<keyword evidence="3" id="KW-1185">Reference proteome</keyword>
<name>A0A2K0W2U3_GIBNY</name>
<proteinExistence type="predicted"/>
<dbReference type="OrthoDB" id="5084321at2759"/>
<evidence type="ECO:0000256" key="1">
    <source>
        <dbReference type="SAM" id="Coils"/>
    </source>
</evidence>
<evidence type="ECO:0000313" key="2">
    <source>
        <dbReference type="EMBL" id="PNP76600.1"/>
    </source>
</evidence>
<dbReference type="EMBL" id="MTQA01000141">
    <property type="protein sequence ID" value="PNP76600.1"/>
    <property type="molecule type" value="Genomic_DNA"/>
</dbReference>
<gene>
    <name evidence="2" type="ORF">FNYG_10019</name>
</gene>
<organism evidence="2 3">
    <name type="scientific">Gibberella nygamai</name>
    <name type="common">Bean root rot disease fungus</name>
    <name type="synonym">Fusarium nygamai</name>
    <dbReference type="NCBI Taxonomy" id="42673"/>
    <lineage>
        <taxon>Eukaryota</taxon>
        <taxon>Fungi</taxon>
        <taxon>Dikarya</taxon>
        <taxon>Ascomycota</taxon>
        <taxon>Pezizomycotina</taxon>
        <taxon>Sordariomycetes</taxon>
        <taxon>Hypocreomycetidae</taxon>
        <taxon>Hypocreales</taxon>
        <taxon>Nectriaceae</taxon>
        <taxon>Fusarium</taxon>
        <taxon>Fusarium fujikuroi species complex</taxon>
    </lineage>
</organism>
<keyword evidence="1" id="KW-0175">Coiled coil</keyword>
<feature type="coiled-coil region" evidence="1">
    <location>
        <begin position="62"/>
        <end position="113"/>
    </location>
</feature>
<sequence length="119" mass="14369">MSIQKHMSKYELEFLEDDQRLRVSVPLDVIREDSEEKFCRIMEISDAMRKAKLLTFFRVNSMEELKKQVRIAETRVSGLEKRNAISTQERKELKVAQDMLRIHEEAMERQERIHEEWKS</sequence>
<protein>
    <submittedName>
        <fullName evidence="2">Uncharacterized protein</fullName>
    </submittedName>
</protein>
<evidence type="ECO:0000313" key="3">
    <source>
        <dbReference type="Proteomes" id="UP000236664"/>
    </source>
</evidence>
<accession>A0A2K0W2U3</accession>